<organism evidence="3 4">
    <name type="scientific">Bacillus carboniphilus</name>
    <dbReference type="NCBI Taxonomy" id="86663"/>
    <lineage>
        <taxon>Bacteria</taxon>
        <taxon>Bacillati</taxon>
        <taxon>Bacillota</taxon>
        <taxon>Bacilli</taxon>
        <taxon>Bacillales</taxon>
        <taxon>Bacillaceae</taxon>
        <taxon>Bacillus</taxon>
    </lineage>
</organism>
<keyword evidence="1" id="KW-0175">Coiled coil</keyword>
<protein>
    <submittedName>
        <fullName evidence="3">Uncharacterized protein</fullName>
    </submittedName>
</protein>
<proteinExistence type="predicted"/>
<name>A0ABY9JVG1_9BACI</name>
<evidence type="ECO:0000313" key="4">
    <source>
        <dbReference type="Proteomes" id="UP001197974"/>
    </source>
</evidence>
<keyword evidence="2" id="KW-1133">Transmembrane helix</keyword>
<keyword evidence="2" id="KW-0472">Membrane</keyword>
<feature type="coiled-coil region" evidence="1">
    <location>
        <begin position="23"/>
        <end position="50"/>
    </location>
</feature>
<gene>
    <name evidence="3" type="ORF">LC087_17135</name>
</gene>
<dbReference type="RefSeq" id="WP_226542878.1">
    <property type="nucleotide sequence ID" value="NZ_CP129013.1"/>
</dbReference>
<evidence type="ECO:0000256" key="2">
    <source>
        <dbReference type="SAM" id="Phobius"/>
    </source>
</evidence>
<sequence length="52" mass="6458">MDLLFWFTIILTGCLIYEMYKLKKKYQLKEKEIELEKKKIELEMIKCQNQKV</sequence>
<evidence type="ECO:0000313" key="3">
    <source>
        <dbReference type="EMBL" id="WLR42405.1"/>
    </source>
</evidence>
<accession>A0ABY9JVG1</accession>
<dbReference type="EMBL" id="CP129013">
    <property type="protein sequence ID" value="WLR42405.1"/>
    <property type="molecule type" value="Genomic_DNA"/>
</dbReference>
<feature type="transmembrane region" description="Helical" evidence="2">
    <location>
        <begin position="6"/>
        <end position="22"/>
    </location>
</feature>
<keyword evidence="2" id="KW-0812">Transmembrane</keyword>
<reference evidence="3 4" key="1">
    <citation type="submission" date="2023-06" db="EMBL/GenBank/DDBJ databases">
        <title>Five Gram-positive bacteria isolated from mangrove sediments in Shenzhen, Guangdong, China.</title>
        <authorList>
            <person name="Yu S."/>
            <person name="Zheng W."/>
            <person name="Huang Y."/>
        </authorList>
    </citation>
    <scope>NUCLEOTIDE SEQUENCE [LARGE SCALE GENOMIC DNA]</scope>
    <source>
        <strain evidence="3 4">SaN35-3</strain>
    </source>
</reference>
<keyword evidence="4" id="KW-1185">Reference proteome</keyword>
<dbReference type="Proteomes" id="UP001197974">
    <property type="component" value="Chromosome"/>
</dbReference>
<evidence type="ECO:0000256" key="1">
    <source>
        <dbReference type="SAM" id="Coils"/>
    </source>
</evidence>